<reference evidence="3" key="1">
    <citation type="submission" date="2021-02" db="EMBL/GenBank/DDBJ databases">
        <title>Infant gut strain persistence is associated with maternal origin, phylogeny, and functional potential including surface adhesion and iron acquisition.</title>
        <authorList>
            <person name="Lou Y.C."/>
        </authorList>
    </citation>
    <scope>NUCLEOTIDE SEQUENCE</scope>
    <source>
        <strain evidence="3">L3_108_103G1_dasL3_108_103G1_concoct_2</strain>
    </source>
</reference>
<accession>A0A942ZX63</accession>
<dbReference type="RefSeq" id="WP_022420468.1">
    <property type="nucleotide sequence ID" value="NZ_CAJKGD010000007.1"/>
</dbReference>
<keyword evidence="2" id="KW-0812">Transmembrane</keyword>
<evidence type="ECO:0000256" key="1">
    <source>
        <dbReference type="SAM" id="MobiDB-lite"/>
    </source>
</evidence>
<keyword evidence="2" id="KW-0472">Membrane</keyword>
<dbReference type="PROSITE" id="PS51257">
    <property type="entry name" value="PROKAR_LIPOPROTEIN"/>
    <property type="match status" value="1"/>
</dbReference>
<dbReference type="EMBL" id="JAGZMZ010000023">
    <property type="protein sequence ID" value="MBS4884757.1"/>
    <property type="molecule type" value="Genomic_DNA"/>
</dbReference>
<dbReference type="AlphaFoldDB" id="A0A942ZX63"/>
<organism evidence="3 4">
    <name type="scientific">Amedibacillus dolichus</name>
    <dbReference type="NCBI Taxonomy" id="31971"/>
    <lineage>
        <taxon>Bacteria</taxon>
        <taxon>Bacillati</taxon>
        <taxon>Bacillota</taxon>
        <taxon>Erysipelotrichia</taxon>
        <taxon>Erysipelotrichales</taxon>
        <taxon>Erysipelotrichaceae</taxon>
        <taxon>Amedibacillus</taxon>
    </lineage>
</organism>
<evidence type="ECO:0008006" key="5">
    <source>
        <dbReference type="Google" id="ProtNLM"/>
    </source>
</evidence>
<feature type="transmembrane region" description="Helical" evidence="2">
    <location>
        <begin position="14"/>
        <end position="33"/>
    </location>
</feature>
<name>A0A942ZX63_9FIRM</name>
<sequence length="379" mass="42982">MDNKKSEISTKKKVILTSLLLLCFIGIACLFLWSNNQEPQKQIAQHEQQKEKIDYLSKIHGLRNWKIAVNSKDVDFLEGVTWDKNYIKDVQVNHQKVDFQKVGNYQITYTILPIDKKASIIKINKNVTVTDKKNLISNNDNKQSKKLAKKKDKDSSAKKEDNKENNKPSSKPSNKPSNNNSSQKPSQPTKPHTHHWVHVSPEQSGHMEYGVECRSHGYSGSDPMFFMTQNDMLLHHMADGCNSSWGHGFKGLAYKYCNACGQEIITGHVHNFGTIEKTVYTKSIVCECGMKFSGGSGYTAKQNWEQHVAIYTSHGYPKEAHDTYREDTSSWANYYEATHACSCGWLPIDKNLVNLRNLRNNGYVEVSDVVVNGVHGQPL</sequence>
<protein>
    <recommendedName>
        <fullName evidence="5">DUF5011 domain-containing protein</fullName>
    </recommendedName>
</protein>
<feature type="compositionally biased region" description="Low complexity" evidence="1">
    <location>
        <begin position="167"/>
        <end position="187"/>
    </location>
</feature>
<evidence type="ECO:0000313" key="4">
    <source>
        <dbReference type="Proteomes" id="UP000753219"/>
    </source>
</evidence>
<proteinExistence type="predicted"/>
<feature type="compositionally biased region" description="Basic and acidic residues" evidence="1">
    <location>
        <begin position="151"/>
        <end position="166"/>
    </location>
</feature>
<gene>
    <name evidence="3" type="ORF">KHZ85_08320</name>
</gene>
<evidence type="ECO:0000256" key="2">
    <source>
        <dbReference type="SAM" id="Phobius"/>
    </source>
</evidence>
<evidence type="ECO:0000313" key="3">
    <source>
        <dbReference type="EMBL" id="MBS4884757.1"/>
    </source>
</evidence>
<feature type="region of interest" description="Disordered" evidence="1">
    <location>
        <begin position="136"/>
        <end position="196"/>
    </location>
</feature>
<comment type="caution">
    <text evidence="3">The sequence shown here is derived from an EMBL/GenBank/DDBJ whole genome shotgun (WGS) entry which is preliminary data.</text>
</comment>
<keyword evidence="2" id="KW-1133">Transmembrane helix</keyword>
<dbReference type="Proteomes" id="UP000753219">
    <property type="component" value="Unassembled WGS sequence"/>
</dbReference>